<evidence type="ECO:0000313" key="2">
    <source>
        <dbReference type="Proteomes" id="UP001565927"/>
    </source>
</evidence>
<evidence type="ECO:0000313" key="1">
    <source>
        <dbReference type="EMBL" id="MEZ0166664.1"/>
    </source>
</evidence>
<keyword evidence="2" id="KW-1185">Reference proteome</keyword>
<accession>A0ABV4H514</accession>
<protein>
    <submittedName>
        <fullName evidence="1">Uncharacterized protein</fullName>
    </submittedName>
</protein>
<gene>
    <name evidence="1" type="ORF">AB2L27_18050</name>
</gene>
<name>A0ABV4H514_9ACTN</name>
<dbReference type="RefSeq" id="WP_370442880.1">
    <property type="nucleotide sequence ID" value="NZ_JBGFTU010000026.1"/>
</dbReference>
<organism evidence="1 2">
    <name type="scientific">Kineococcus halophytocola</name>
    <dbReference type="NCBI Taxonomy" id="3234027"/>
    <lineage>
        <taxon>Bacteria</taxon>
        <taxon>Bacillati</taxon>
        <taxon>Actinomycetota</taxon>
        <taxon>Actinomycetes</taxon>
        <taxon>Kineosporiales</taxon>
        <taxon>Kineosporiaceae</taxon>
        <taxon>Kineococcus</taxon>
    </lineage>
</organism>
<sequence length="136" mass="14197">MLRSGDVACWLLKASGRPAELPAGPGAGPVVLRRCLRRSYRLGLLSAGQPCVLWVSGRLDPGVAALGRIASEVGQEAGGPVVDVELTALAAVVARAALVADPRFAAAEVVRMPAGSNPSYLRPEQWEAVRELFPAT</sequence>
<dbReference type="Proteomes" id="UP001565927">
    <property type="component" value="Unassembled WGS sequence"/>
</dbReference>
<comment type="caution">
    <text evidence="1">The sequence shown here is derived from an EMBL/GenBank/DDBJ whole genome shotgun (WGS) entry which is preliminary data.</text>
</comment>
<proteinExistence type="predicted"/>
<dbReference type="EMBL" id="JBGFTU010000026">
    <property type="protein sequence ID" value="MEZ0166664.1"/>
    <property type="molecule type" value="Genomic_DNA"/>
</dbReference>
<reference evidence="1 2" key="1">
    <citation type="submission" date="2024-07" db="EMBL/GenBank/DDBJ databases">
        <authorList>
            <person name="Thanompreechachai J."/>
            <person name="Duangmal K."/>
        </authorList>
    </citation>
    <scope>NUCLEOTIDE SEQUENCE [LARGE SCALE GENOMIC DNA]</scope>
    <source>
        <strain evidence="1 2">LSe6-4</strain>
    </source>
</reference>